<organism evidence="1 2">
    <name type="scientific">Purpureocillium lilacinum</name>
    <name type="common">Paecilomyces lilacinus</name>
    <dbReference type="NCBI Taxonomy" id="33203"/>
    <lineage>
        <taxon>Eukaryota</taxon>
        <taxon>Fungi</taxon>
        <taxon>Dikarya</taxon>
        <taxon>Ascomycota</taxon>
        <taxon>Pezizomycotina</taxon>
        <taxon>Sordariomycetes</taxon>
        <taxon>Hypocreomycetidae</taxon>
        <taxon>Hypocreales</taxon>
        <taxon>Ophiocordycipitaceae</taxon>
        <taxon>Purpureocillium</taxon>
    </lineage>
</organism>
<sequence length="309" mass="32819">MRNNHLRKHDNSNDNALCPPPLSVAATVARYHIAPEGNADAHIAVELPQAEHRIRLVNQWRIPPGSRVLEIGCGQGTLTAVLAEAVGPEGRVDAVDPGSLDYGAPWTLGQAQAHLSASPVGGRVAWYNADPEAFLTSGGGADGEWDVVVLGHCIWYFSSPETLSAILAALSDRAATLLIAEYALTAAEKAAVPHVLASMARAFLEAHNKASEANIRCLLSPQSITEAARASGWSLDEEAILIPDEALQDGSWETGSVKSASFLDEIATHVKETPVQSLLRSSRDAVIGSVAALQGSKVRTMDVWVARFN</sequence>
<accession>A0ACC4D713</accession>
<keyword evidence="2" id="KW-1185">Reference proteome</keyword>
<protein>
    <submittedName>
        <fullName evidence="1">Uncharacterized protein</fullName>
    </submittedName>
</protein>
<reference evidence="1" key="1">
    <citation type="submission" date="2024-12" db="EMBL/GenBank/DDBJ databases">
        <title>Comparative genomics and development of molecular markers within Purpureocillium lilacinum and among Purpureocillium species.</title>
        <authorList>
            <person name="Yeh Z.-Y."/>
            <person name="Ni N.-T."/>
            <person name="Lo P.-H."/>
            <person name="Mushyakhwo K."/>
            <person name="Lin C.-F."/>
            <person name="Nai Y.-S."/>
        </authorList>
    </citation>
    <scope>NUCLEOTIDE SEQUENCE</scope>
    <source>
        <strain evidence="1">NCHU-NPUST-175</strain>
    </source>
</reference>
<name>A0ACC4D713_PURLI</name>
<evidence type="ECO:0000313" key="1">
    <source>
        <dbReference type="EMBL" id="KAL3951996.1"/>
    </source>
</evidence>
<comment type="caution">
    <text evidence="1">The sequence shown here is derived from an EMBL/GenBank/DDBJ whole genome shotgun (WGS) entry which is preliminary data.</text>
</comment>
<dbReference type="Proteomes" id="UP001638806">
    <property type="component" value="Unassembled WGS sequence"/>
</dbReference>
<dbReference type="EMBL" id="JBGNUJ010000013">
    <property type="protein sequence ID" value="KAL3951996.1"/>
    <property type="molecule type" value="Genomic_DNA"/>
</dbReference>
<gene>
    <name evidence="1" type="ORF">ACCO45_013713</name>
</gene>
<proteinExistence type="predicted"/>
<evidence type="ECO:0000313" key="2">
    <source>
        <dbReference type="Proteomes" id="UP001638806"/>
    </source>
</evidence>